<name>A0A1I1RD06_9LACO</name>
<dbReference type="SUPFAM" id="SSF52540">
    <property type="entry name" value="P-loop containing nucleoside triphosphate hydrolases"/>
    <property type="match status" value="1"/>
</dbReference>
<dbReference type="EMBL" id="QOCU01000002">
    <property type="protein sequence ID" value="RHW52944.1"/>
    <property type="molecule type" value="Genomic_DNA"/>
</dbReference>
<reference evidence="8 9" key="3">
    <citation type="submission" date="2018-07" db="EMBL/GenBank/DDBJ databases">
        <title>Genome sequences of six Lactobacillus spp. isolated from bumble bee guts.</title>
        <authorList>
            <person name="Motta E.V.S."/>
            <person name="Moran N.A."/>
        </authorList>
    </citation>
    <scope>NUCLEOTIDE SEQUENCE [LARGE SCALE GENOMIC DNA]</scope>
    <source>
        <strain evidence="4 9">BI-4G</strain>
        <strain evidence="5 8">OCC3</strain>
    </source>
</reference>
<evidence type="ECO:0000256" key="1">
    <source>
        <dbReference type="ARBA" id="ARBA00022741"/>
    </source>
</evidence>
<dbReference type="GO" id="GO:0005524">
    <property type="term" value="F:ATP binding"/>
    <property type="evidence" value="ECO:0007669"/>
    <property type="project" value="UniProtKB-KW"/>
</dbReference>
<keyword evidence="2 6" id="KW-0067">ATP-binding</keyword>
<dbReference type="STRING" id="1505723.SAMN04487792_0157"/>
<reference evidence="7" key="2">
    <citation type="submission" date="2016-10" db="EMBL/GenBank/DDBJ databases">
        <authorList>
            <person name="Varghese N."/>
            <person name="Submissions S."/>
        </authorList>
    </citation>
    <scope>NUCLEOTIDE SEQUENCE [LARGE SCALE GENOMIC DNA]</scope>
    <source>
        <strain evidence="7">R-53102</strain>
    </source>
</reference>
<dbReference type="Proteomes" id="UP000265862">
    <property type="component" value="Unassembled WGS sequence"/>
</dbReference>
<organism evidence="6 7">
    <name type="scientific">Lactobacillus bombicola</name>
    <dbReference type="NCBI Taxonomy" id="1505723"/>
    <lineage>
        <taxon>Bacteria</taxon>
        <taxon>Bacillati</taxon>
        <taxon>Bacillota</taxon>
        <taxon>Bacilli</taxon>
        <taxon>Lactobacillales</taxon>
        <taxon>Lactobacillaceae</taxon>
        <taxon>Lactobacillus</taxon>
    </lineage>
</organism>
<dbReference type="RefSeq" id="WP_090091981.1">
    <property type="nucleotide sequence ID" value="NZ_CBCRVU010000001.1"/>
</dbReference>
<dbReference type="Proteomes" id="UP000199599">
    <property type="component" value="Unassembled WGS sequence"/>
</dbReference>
<dbReference type="EMBL" id="FOMN01000001">
    <property type="protein sequence ID" value="SFD29463.1"/>
    <property type="molecule type" value="Genomic_DNA"/>
</dbReference>
<dbReference type="PROSITE" id="PS50893">
    <property type="entry name" value="ABC_TRANSPORTER_2"/>
    <property type="match status" value="1"/>
</dbReference>
<evidence type="ECO:0000313" key="9">
    <source>
        <dbReference type="Proteomes" id="UP000283380"/>
    </source>
</evidence>
<evidence type="ECO:0000256" key="2">
    <source>
        <dbReference type="ARBA" id="ARBA00022840"/>
    </source>
</evidence>
<evidence type="ECO:0000259" key="3">
    <source>
        <dbReference type="PROSITE" id="PS50893"/>
    </source>
</evidence>
<dbReference type="Pfam" id="PF00005">
    <property type="entry name" value="ABC_tran"/>
    <property type="match status" value="1"/>
</dbReference>
<dbReference type="Proteomes" id="UP000283380">
    <property type="component" value="Unassembled WGS sequence"/>
</dbReference>
<dbReference type="AlphaFoldDB" id="A0A1I1RD06"/>
<dbReference type="Gene3D" id="3.40.50.300">
    <property type="entry name" value="P-loop containing nucleotide triphosphate hydrolases"/>
    <property type="match status" value="1"/>
</dbReference>
<keyword evidence="1" id="KW-0547">Nucleotide-binding</keyword>
<sequence length="234" mass="26729">MDNLLEIKDLTYKKNQKIILDKINLELQPGKIVALLGENGAGKTTLMRIIAGMAKNYQGSVTLLNETKEAMRKAHLSFTDGLTGFGDSTKIQDIVHFYQVIYTDFDDEQFDQLRSFMKLDLNMRLSHLSKGMREKLIIALTFSRKADLYLLDEPFSGIDAMARKKIINSIILWKADQATILISDHFVNEIATMLDEVVVIKDKTVLTHQSTEAIRTNNLSIEEYYEGLYLKEDE</sequence>
<dbReference type="InterPro" id="IPR027417">
    <property type="entry name" value="P-loop_NTPase"/>
</dbReference>
<dbReference type="PANTHER" id="PTHR43158:SF1">
    <property type="entry name" value="ABC TRANSPORTER, ATP-BINDING PROTEIN"/>
    <property type="match status" value="1"/>
</dbReference>
<keyword evidence="9" id="KW-1185">Reference proteome</keyword>
<reference evidence="6" key="1">
    <citation type="submission" date="2016-10" db="EMBL/GenBank/DDBJ databases">
        <authorList>
            <person name="de Groot N.N."/>
        </authorList>
    </citation>
    <scope>NUCLEOTIDE SEQUENCE [LARGE SCALE GENOMIC DNA]</scope>
    <source>
        <strain evidence="6">R-53102</strain>
    </source>
</reference>
<evidence type="ECO:0000313" key="5">
    <source>
        <dbReference type="EMBL" id="RHW54653.1"/>
    </source>
</evidence>
<feature type="domain" description="ABC transporter" evidence="3">
    <location>
        <begin position="5"/>
        <end position="227"/>
    </location>
</feature>
<evidence type="ECO:0000313" key="6">
    <source>
        <dbReference type="EMBL" id="SFD29463.1"/>
    </source>
</evidence>
<dbReference type="InterPro" id="IPR003593">
    <property type="entry name" value="AAA+_ATPase"/>
</dbReference>
<dbReference type="PANTHER" id="PTHR43158">
    <property type="entry name" value="SKFA PEPTIDE EXPORT ATP-BINDING PROTEIN SKFE"/>
    <property type="match status" value="1"/>
</dbReference>
<gene>
    <name evidence="4" type="ORF">DS834_03405</name>
    <name evidence="5" type="ORF">DS835_03355</name>
    <name evidence="6" type="ORF">SAMN04487792_0157</name>
</gene>
<protein>
    <submittedName>
        <fullName evidence="4">ABC transporter ATP-binding protein</fullName>
    </submittedName>
    <submittedName>
        <fullName evidence="6">ABC-2 type transport system ATP-binding protein</fullName>
    </submittedName>
</protein>
<proteinExistence type="predicted"/>
<dbReference type="EMBL" id="QOCV01000005">
    <property type="protein sequence ID" value="RHW54653.1"/>
    <property type="molecule type" value="Genomic_DNA"/>
</dbReference>
<evidence type="ECO:0000313" key="7">
    <source>
        <dbReference type="Proteomes" id="UP000199599"/>
    </source>
</evidence>
<accession>A0A1I1RD06</accession>
<dbReference type="InterPro" id="IPR003439">
    <property type="entry name" value="ABC_transporter-like_ATP-bd"/>
</dbReference>
<evidence type="ECO:0000313" key="8">
    <source>
        <dbReference type="Proteomes" id="UP000265862"/>
    </source>
</evidence>
<dbReference type="SMART" id="SM00382">
    <property type="entry name" value="AAA"/>
    <property type="match status" value="1"/>
</dbReference>
<evidence type="ECO:0000313" key="4">
    <source>
        <dbReference type="EMBL" id="RHW52944.1"/>
    </source>
</evidence>
<dbReference type="GO" id="GO:0016887">
    <property type="term" value="F:ATP hydrolysis activity"/>
    <property type="evidence" value="ECO:0007669"/>
    <property type="project" value="InterPro"/>
</dbReference>